<dbReference type="PANTHER" id="PTHR43386:SF1">
    <property type="entry name" value="D,D-DIPEPTIDE TRANSPORT SYSTEM PERMEASE PROTEIN DDPC-RELATED"/>
    <property type="match status" value="1"/>
</dbReference>
<dbReference type="Pfam" id="PF00528">
    <property type="entry name" value="BPD_transp_1"/>
    <property type="match status" value="1"/>
</dbReference>
<keyword evidence="6 7" id="KW-0472">Membrane</keyword>
<evidence type="ECO:0000256" key="5">
    <source>
        <dbReference type="ARBA" id="ARBA00022989"/>
    </source>
</evidence>
<dbReference type="Gene3D" id="1.10.3720.10">
    <property type="entry name" value="MetI-like"/>
    <property type="match status" value="1"/>
</dbReference>
<gene>
    <name evidence="9" type="ORF">METZ01_LOCUS435927</name>
</gene>
<evidence type="ECO:0000256" key="2">
    <source>
        <dbReference type="ARBA" id="ARBA00022448"/>
    </source>
</evidence>
<feature type="domain" description="ABC transmembrane type-1" evidence="8">
    <location>
        <begin position="1"/>
        <end position="114"/>
    </location>
</feature>
<keyword evidence="2" id="KW-0813">Transport</keyword>
<dbReference type="GO" id="GO:0005886">
    <property type="term" value="C:plasma membrane"/>
    <property type="evidence" value="ECO:0007669"/>
    <property type="project" value="UniProtKB-SubCell"/>
</dbReference>
<dbReference type="InterPro" id="IPR050366">
    <property type="entry name" value="BP-dependent_transpt_permease"/>
</dbReference>
<dbReference type="GO" id="GO:0055085">
    <property type="term" value="P:transmembrane transport"/>
    <property type="evidence" value="ECO:0007669"/>
    <property type="project" value="InterPro"/>
</dbReference>
<reference evidence="9" key="1">
    <citation type="submission" date="2018-05" db="EMBL/GenBank/DDBJ databases">
        <authorList>
            <person name="Lanie J.A."/>
            <person name="Ng W.-L."/>
            <person name="Kazmierczak K.M."/>
            <person name="Andrzejewski T.M."/>
            <person name="Davidsen T.M."/>
            <person name="Wayne K.J."/>
            <person name="Tettelin H."/>
            <person name="Glass J.I."/>
            <person name="Rusch D."/>
            <person name="Podicherti R."/>
            <person name="Tsui H.-C.T."/>
            <person name="Winkler M.E."/>
        </authorList>
    </citation>
    <scope>NUCLEOTIDE SEQUENCE</scope>
</reference>
<dbReference type="AlphaFoldDB" id="A0A382YII8"/>
<dbReference type="EMBL" id="UINC01176100">
    <property type="protein sequence ID" value="SVD83073.1"/>
    <property type="molecule type" value="Genomic_DNA"/>
</dbReference>
<accession>A0A382YII8</accession>
<comment type="subcellular location">
    <subcellularLocation>
        <location evidence="1">Cell membrane</location>
        <topology evidence="1">Multi-pass membrane protein</topology>
    </subcellularLocation>
</comment>
<feature type="non-terminal residue" evidence="9">
    <location>
        <position position="1"/>
    </location>
</feature>
<evidence type="ECO:0000256" key="1">
    <source>
        <dbReference type="ARBA" id="ARBA00004651"/>
    </source>
</evidence>
<name>A0A382YII8_9ZZZZ</name>
<dbReference type="InterPro" id="IPR000515">
    <property type="entry name" value="MetI-like"/>
</dbReference>
<evidence type="ECO:0000313" key="9">
    <source>
        <dbReference type="EMBL" id="SVD83073.1"/>
    </source>
</evidence>
<dbReference type="CDD" id="cd06261">
    <property type="entry name" value="TM_PBP2"/>
    <property type="match status" value="1"/>
</dbReference>
<evidence type="ECO:0000256" key="4">
    <source>
        <dbReference type="ARBA" id="ARBA00022692"/>
    </source>
</evidence>
<keyword evidence="5 7" id="KW-1133">Transmembrane helix</keyword>
<evidence type="ECO:0000256" key="6">
    <source>
        <dbReference type="ARBA" id="ARBA00023136"/>
    </source>
</evidence>
<evidence type="ECO:0000256" key="7">
    <source>
        <dbReference type="SAM" id="Phobius"/>
    </source>
</evidence>
<sequence>TARLVRGQVLFLRESPYVEAARALGASTPRILFRHILPNAISPLIVSITMSMGTMVGVEIFLSWVGVGIQPPRPSLGIMLYEAGHVSVLRNEPWMILAPGIVSWLLIFCWSLLGDAMNDVFNPRTQ</sequence>
<dbReference type="PANTHER" id="PTHR43386">
    <property type="entry name" value="OLIGOPEPTIDE TRANSPORT SYSTEM PERMEASE PROTEIN APPC"/>
    <property type="match status" value="1"/>
</dbReference>
<evidence type="ECO:0000256" key="3">
    <source>
        <dbReference type="ARBA" id="ARBA00022475"/>
    </source>
</evidence>
<organism evidence="9">
    <name type="scientific">marine metagenome</name>
    <dbReference type="NCBI Taxonomy" id="408172"/>
    <lineage>
        <taxon>unclassified sequences</taxon>
        <taxon>metagenomes</taxon>
        <taxon>ecological metagenomes</taxon>
    </lineage>
</organism>
<dbReference type="PROSITE" id="PS50928">
    <property type="entry name" value="ABC_TM1"/>
    <property type="match status" value="1"/>
</dbReference>
<keyword evidence="3" id="KW-1003">Cell membrane</keyword>
<keyword evidence="4 7" id="KW-0812">Transmembrane</keyword>
<feature type="transmembrane region" description="Helical" evidence="7">
    <location>
        <begin position="94"/>
        <end position="113"/>
    </location>
</feature>
<proteinExistence type="predicted"/>
<dbReference type="InterPro" id="IPR035906">
    <property type="entry name" value="MetI-like_sf"/>
</dbReference>
<protein>
    <recommendedName>
        <fullName evidence="8">ABC transmembrane type-1 domain-containing protein</fullName>
    </recommendedName>
</protein>
<feature type="transmembrane region" description="Helical" evidence="7">
    <location>
        <begin position="40"/>
        <end position="65"/>
    </location>
</feature>
<dbReference type="SUPFAM" id="SSF161098">
    <property type="entry name" value="MetI-like"/>
    <property type="match status" value="1"/>
</dbReference>
<evidence type="ECO:0000259" key="8">
    <source>
        <dbReference type="PROSITE" id="PS50928"/>
    </source>
</evidence>